<sequence>MALRSAHSRVDSRGPPELVEPQRPVRALLGLLVLSLACVAAVSVRLFSVVRFENIVHEFDPWFNFRATQYLSLHGLQSFRDWFDDMAWYPLGRHVGETVYPGLMLTATSLQSVLSWLGVPISLSNICIFLPPAFAALTALVSGLLTHELWGPTAGLTATCLVALAPGHISRSTAGSYDNEAVALCGLQLTSYLWVRSVKTGSMYWATLCSFSYVYLVSAWGGYVFIINLIPLHVFVLLVCQRFSSRVYIAYNTFYILSLILSMQVPFVGFKAVCSSEHMASAGIFVLLQVATCLHHVRRQLLGWEPRFVSLAVLGVLGMAMFVLMLIFVQAGVIAPWSERLRALWAPSWRSAVVASVSEHQPSNIVTFFLDLHIMLAIAPVGLWFCCNQVDDARFFMVTYGVTAAWLAHAMVRLMVTLAPPMCILAAISLSRFLDEVFSDEQHLTEDIADSSVGEECATNGTNGTNGSSTLNVLQQDWKSIREELHCRRQDDVLESSGPTARIIMLTAFIMIIAIFVSHCTYMANKAYSSPGVIVERIQQDGTRVVMDDFREAFQWLRHNTAEDARVMAWWDYGYQIAGMSGRTTVVDNNTWNNTHIALVAKTLMSTEAVAHGLLQSIGVDLVLVVFGGLGYRGDDIAKAPWMVRIAASVFPDIKEKNYFTPGQGVVPDEEALPAFKNSLLYQLSYHRFAELQPDRSRPPSFDQARQFEMGKSVGRLCWLEEAFTSENWIVRIYRVNSAGNRGEVRCDRGTSNVL</sequence>
<dbReference type="GO" id="GO:0004579">
    <property type="term" value="F:dolichyl-diphosphooligosaccharide-protein glycotransferase activity"/>
    <property type="evidence" value="ECO:0007669"/>
    <property type="project" value="UniProtKB-EC"/>
</dbReference>
<feature type="transmembrane region" description="Helical" evidence="16">
    <location>
        <begin position="113"/>
        <end position="137"/>
    </location>
</feature>
<feature type="transmembrane region" description="Helical" evidence="16">
    <location>
        <begin position="309"/>
        <end position="335"/>
    </location>
</feature>
<evidence type="ECO:0000256" key="16">
    <source>
        <dbReference type="SAM" id="Phobius"/>
    </source>
</evidence>
<dbReference type="GO" id="GO:0012505">
    <property type="term" value="C:endomembrane system"/>
    <property type="evidence" value="ECO:0007669"/>
    <property type="project" value="UniProtKB-SubCell"/>
</dbReference>
<protein>
    <recommendedName>
        <fullName evidence="6">dolichyl-diphosphooligosaccharide--protein glycotransferase</fullName>
        <ecNumber evidence="6">2.4.99.18</ecNumber>
    </recommendedName>
</protein>
<dbReference type="Pfam" id="PF21436">
    <property type="entry name" value="STT3-PglB_core"/>
    <property type="match status" value="1"/>
</dbReference>
<evidence type="ECO:0000256" key="2">
    <source>
        <dbReference type="ARBA" id="ARBA00001946"/>
    </source>
</evidence>
<dbReference type="Proteomes" id="UP000694388">
    <property type="component" value="Unplaced"/>
</dbReference>
<comment type="similarity">
    <text evidence="5">Belongs to the STT3 family.</text>
</comment>
<evidence type="ECO:0000256" key="14">
    <source>
        <dbReference type="ARBA" id="ARBA00023211"/>
    </source>
</evidence>
<feature type="transmembrane region" description="Helical" evidence="16">
    <location>
        <begin position="279"/>
        <end position="297"/>
    </location>
</feature>
<dbReference type="AlphaFoldDB" id="A0A8C4QVU9"/>
<keyword evidence="10" id="KW-0479">Metal-binding</keyword>
<evidence type="ECO:0000256" key="5">
    <source>
        <dbReference type="ARBA" id="ARBA00010810"/>
    </source>
</evidence>
<dbReference type="GO" id="GO:0016020">
    <property type="term" value="C:membrane"/>
    <property type="evidence" value="ECO:0007669"/>
    <property type="project" value="InterPro"/>
</dbReference>
<keyword evidence="9 16" id="KW-0812">Transmembrane</keyword>
<dbReference type="PANTHER" id="PTHR13872">
    <property type="entry name" value="DOLICHYL-DIPHOSPHOOLIGOSACCHARIDE--PROTEIN GLYCOSYLTRANSFERASE SUBUNIT"/>
    <property type="match status" value="1"/>
</dbReference>
<evidence type="ECO:0000259" key="18">
    <source>
        <dbReference type="Pfam" id="PF21436"/>
    </source>
</evidence>
<dbReference type="GeneTree" id="ENSGT00940000155488"/>
<dbReference type="Pfam" id="PF02516">
    <property type="entry name" value="STT3"/>
    <property type="match status" value="1"/>
</dbReference>
<dbReference type="Ensembl" id="ENSEBUT00000021204.1">
    <property type="protein sequence ID" value="ENSEBUP00000020628.1"/>
    <property type="gene ID" value="ENSEBUG00000012754.1"/>
</dbReference>
<comment type="pathway">
    <text evidence="4">Protein modification; protein glycosylation.</text>
</comment>
<comment type="cofactor">
    <cofactor evidence="1">
        <name>Mn(2+)</name>
        <dbReference type="ChEBI" id="CHEBI:29035"/>
    </cofactor>
</comment>
<proteinExistence type="inferred from homology"/>
<evidence type="ECO:0000256" key="7">
    <source>
        <dbReference type="ARBA" id="ARBA00022676"/>
    </source>
</evidence>
<reference evidence="19" key="1">
    <citation type="submission" date="2025-08" db="UniProtKB">
        <authorList>
            <consortium name="Ensembl"/>
        </authorList>
    </citation>
    <scope>IDENTIFICATION</scope>
</reference>
<keyword evidence="12 16" id="KW-1133">Transmembrane helix</keyword>
<feature type="transmembrane region" description="Helical" evidence="16">
    <location>
        <begin position="215"/>
        <end position="240"/>
    </location>
</feature>
<keyword evidence="14" id="KW-0464">Manganese</keyword>
<dbReference type="PANTHER" id="PTHR13872:SF1">
    <property type="entry name" value="DOLICHYL-DIPHOSPHOOLIGOSACCHARIDE--PROTEIN GLYCOSYLTRANSFERASE SUBUNIT STT3B"/>
    <property type="match status" value="1"/>
</dbReference>
<dbReference type="EC" id="2.4.99.18" evidence="6"/>
<evidence type="ECO:0000256" key="3">
    <source>
        <dbReference type="ARBA" id="ARBA00004127"/>
    </source>
</evidence>
<evidence type="ECO:0000256" key="13">
    <source>
        <dbReference type="ARBA" id="ARBA00023136"/>
    </source>
</evidence>
<evidence type="ECO:0000259" key="17">
    <source>
        <dbReference type="Pfam" id="PF02516"/>
    </source>
</evidence>
<comment type="subcellular location">
    <subcellularLocation>
        <location evidence="3">Endomembrane system</location>
        <topology evidence="3">Multi-pass membrane protein</topology>
    </subcellularLocation>
</comment>
<accession>A0A8C4QVU9</accession>
<keyword evidence="20" id="KW-1185">Reference proteome</keyword>
<feature type="transmembrane region" description="Helical" evidence="16">
    <location>
        <begin position="247"/>
        <end position="267"/>
    </location>
</feature>
<evidence type="ECO:0000256" key="1">
    <source>
        <dbReference type="ARBA" id="ARBA00001936"/>
    </source>
</evidence>
<feature type="transmembrane region" description="Helical" evidence="16">
    <location>
        <begin position="365"/>
        <end position="386"/>
    </location>
</feature>
<feature type="domain" description="Oligosaccharyl transferase STT3 N-terminal" evidence="17">
    <location>
        <begin position="30"/>
        <end position="426"/>
    </location>
</feature>
<feature type="transmembrane region" description="Helical" evidence="16">
    <location>
        <begin position="27"/>
        <end position="47"/>
    </location>
</feature>
<name>A0A8C4QVU9_EPTBU</name>
<comment type="cofactor">
    <cofactor evidence="2">
        <name>Mg(2+)</name>
        <dbReference type="ChEBI" id="CHEBI:18420"/>
    </cofactor>
</comment>
<dbReference type="InterPro" id="IPR003674">
    <property type="entry name" value="Oligo_trans_STT3"/>
</dbReference>
<dbReference type="InterPro" id="IPR048999">
    <property type="entry name" value="STT3-PglB_core"/>
</dbReference>
<evidence type="ECO:0000256" key="9">
    <source>
        <dbReference type="ARBA" id="ARBA00022692"/>
    </source>
</evidence>
<reference evidence="19" key="2">
    <citation type="submission" date="2025-09" db="UniProtKB">
        <authorList>
            <consortium name="Ensembl"/>
        </authorList>
    </citation>
    <scope>IDENTIFICATION</scope>
</reference>
<evidence type="ECO:0000256" key="4">
    <source>
        <dbReference type="ARBA" id="ARBA00004922"/>
    </source>
</evidence>
<feature type="transmembrane region" description="Helical" evidence="16">
    <location>
        <begin position="393"/>
        <end position="412"/>
    </location>
</feature>
<feature type="transmembrane region" description="Helical" evidence="16">
    <location>
        <begin position="503"/>
        <end position="524"/>
    </location>
</feature>
<dbReference type="Gene3D" id="3.40.50.12610">
    <property type="match status" value="1"/>
</dbReference>
<keyword evidence="13 16" id="KW-0472">Membrane</keyword>
<keyword evidence="8" id="KW-0808">Transferase</keyword>
<keyword evidence="7" id="KW-0328">Glycosyltransferase</keyword>
<evidence type="ECO:0000256" key="12">
    <source>
        <dbReference type="ARBA" id="ARBA00022989"/>
    </source>
</evidence>
<evidence type="ECO:0000256" key="8">
    <source>
        <dbReference type="ARBA" id="ARBA00022679"/>
    </source>
</evidence>
<dbReference type="UniPathway" id="UPA00378"/>
<evidence type="ECO:0000256" key="6">
    <source>
        <dbReference type="ARBA" id="ARBA00012605"/>
    </source>
</evidence>
<dbReference type="GO" id="GO:0043687">
    <property type="term" value="P:post-translational protein modification"/>
    <property type="evidence" value="ECO:0007669"/>
    <property type="project" value="TreeGrafter"/>
</dbReference>
<evidence type="ECO:0000256" key="15">
    <source>
        <dbReference type="ARBA" id="ARBA00048829"/>
    </source>
</evidence>
<dbReference type="GO" id="GO:0018279">
    <property type="term" value="P:protein N-linked glycosylation via asparagine"/>
    <property type="evidence" value="ECO:0007669"/>
    <property type="project" value="TreeGrafter"/>
</dbReference>
<organism evidence="19 20">
    <name type="scientific">Eptatretus burgeri</name>
    <name type="common">Inshore hagfish</name>
    <dbReference type="NCBI Taxonomy" id="7764"/>
    <lineage>
        <taxon>Eukaryota</taxon>
        <taxon>Metazoa</taxon>
        <taxon>Chordata</taxon>
        <taxon>Craniata</taxon>
        <taxon>Vertebrata</taxon>
        <taxon>Cyclostomata</taxon>
        <taxon>Myxini</taxon>
        <taxon>Myxiniformes</taxon>
        <taxon>Myxinidae</taxon>
        <taxon>Eptatretinae</taxon>
        <taxon>Eptatretus</taxon>
    </lineage>
</organism>
<evidence type="ECO:0000313" key="19">
    <source>
        <dbReference type="Ensembl" id="ENSEBUP00000020628.1"/>
    </source>
</evidence>
<dbReference type="GO" id="GO:0046872">
    <property type="term" value="F:metal ion binding"/>
    <property type="evidence" value="ECO:0007669"/>
    <property type="project" value="UniProtKB-KW"/>
</dbReference>
<comment type="catalytic activity">
    <reaction evidence="15">
        <text>a di-trans,poly-cis-dolichyl diphosphooligosaccharide + L-asparaginyl-[protein] = N(4)-(oligosaccharide-(1-&gt;4)-N-acetyl-beta-D-glucosaminyl-(1-&gt;4)-N-acetyl-beta-D-glucosaminyl)-L-asparaginyl-[protein] + a di-trans,poly-cis-dolichyl diphosphate + H(+)</text>
        <dbReference type="Rhea" id="RHEA:22980"/>
        <dbReference type="Rhea" id="RHEA-COMP:12804"/>
        <dbReference type="Rhea" id="RHEA-COMP:12805"/>
        <dbReference type="Rhea" id="RHEA-COMP:19506"/>
        <dbReference type="Rhea" id="RHEA-COMP:19509"/>
        <dbReference type="ChEBI" id="CHEBI:15378"/>
        <dbReference type="ChEBI" id="CHEBI:50347"/>
        <dbReference type="ChEBI" id="CHEBI:57497"/>
        <dbReference type="ChEBI" id="CHEBI:57570"/>
        <dbReference type="ChEBI" id="CHEBI:132529"/>
        <dbReference type="EC" id="2.4.99.18"/>
    </reaction>
</comment>
<dbReference type="InterPro" id="IPR048307">
    <property type="entry name" value="STT3_N"/>
</dbReference>
<keyword evidence="11" id="KW-0460">Magnesium</keyword>
<feature type="domain" description="STT3/PglB/AglB core" evidence="18">
    <location>
        <begin position="566"/>
        <end position="614"/>
    </location>
</feature>
<evidence type="ECO:0000256" key="11">
    <source>
        <dbReference type="ARBA" id="ARBA00022842"/>
    </source>
</evidence>
<evidence type="ECO:0000256" key="10">
    <source>
        <dbReference type="ARBA" id="ARBA00022723"/>
    </source>
</evidence>
<evidence type="ECO:0000313" key="20">
    <source>
        <dbReference type="Proteomes" id="UP000694388"/>
    </source>
</evidence>